<comment type="caution">
    <text evidence="2">The sequence shown here is derived from an EMBL/GenBank/DDBJ whole genome shotgun (WGS) entry which is preliminary data.</text>
</comment>
<evidence type="ECO:0000313" key="3">
    <source>
        <dbReference type="Proteomes" id="UP000239939"/>
    </source>
</evidence>
<dbReference type="AlphaFoldDB" id="A0A2S7E424"/>
<reference evidence="3" key="1">
    <citation type="submission" date="2016-08" db="EMBL/GenBank/DDBJ databases">
        <authorList>
            <person name="Merda D."/>
            <person name="Briand M."/>
            <person name="Taghouti G."/>
            <person name="Carrere S."/>
            <person name="Gouzy J."/>
            <person name="Portier P."/>
            <person name="Jacques M.-A."/>
            <person name="Fischer-Le Saux M."/>
        </authorList>
    </citation>
    <scope>NUCLEOTIDE SEQUENCE [LARGE SCALE GENOMIC DNA]</scope>
    <source>
        <strain evidence="3">CFBP1817</strain>
    </source>
</reference>
<proteinExistence type="predicted"/>
<dbReference type="EMBL" id="MDEJ01000258">
    <property type="protein sequence ID" value="PPU83330.1"/>
    <property type="molecule type" value="Genomic_DNA"/>
</dbReference>
<evidence type="ECO:0000256" key="1">
    <source>
        <dbReference type="SAM" id="MobiDB-lite"/>
    </source>
</evidence>
<keyword evidence="3" id="KW-1185">Reference proteome</keyword>
<accession>A0A2S7E424</accession>
<protein>
    <submittedName>
        <fullName evidence="2">Uncharacterized protein</fullName>
    </submittedName>
</protein>
<gene>
    <name evidence="2" type="ORF">XpopCFBP1817_20255</name>
</gene>
<evidence type="ECO:0000313" key="2">
    <source>
        <dbReference type="EMBL" id="PPU83330.1"/>
    </source>
</evidence>
<sequence>MICSSEKRFFTSNLLGVGNWTPNWSTTRNWGASLKMLEFMRPGALFRPSLTRCQHRLFYGFPPTPSRPRRRRSDGCPPAPHVRNVP</sequence>
<dbReference type="Proteomes" id="UP000239939">
    <property type="component" value="Unassembled WGS sequence"/>
</dbReference>
<feature type="region of interest" description="Disordered" evidence="1">
    <location>
        <begin position="61"/>
        <end position="86"/>
    </location>
</feature>
<organism evidence="2 3">
    <name type="scientific">Xanthomonas populi</name>
    <dbReference type="NCBI Taxonomy" id="53414"/>
    <lineage>
        <taxon>Bacteria</taxon>
        <taxon>Pseudomonadati</taxon>
        <taxon>Pseudomonadota</taxon>
        <taxon>Gammaproteobacteria</taxon>
        <taxon>Lysobacterales</taxon>
        <taxon>Lysobacteraceae</taxon>
        <taxon>Xanthomonas</taxon>
    </lineage>
</organism>
<name>A0A2S7E424_9XANT</name>